<name>A0ABU0CXW9_9BACI</name>
<accession>A0ABU0CXW9</accession>
<feature type="transmembrane region" description="Helical" evidence="8">
    <location>
        <begin position="290"/>
        <end position="312"/>
    </location>
</feature>
<dbReference type="RefSeq" id="WP_307343560.1">
    <property type="nucleotide sequence ID" value="NZ_JAUSUQ010000026.1"/>
</dbReference>
<dbReference type="InterPro" id="IPR002657">
    <property type="entry name" value="BilAc:Na_symport/Acr3"/>
</dbReference>
<keyword evidence="5 8" id="KW-0812">Transmembrane</keyword>
<dbReference type="PANTHER" id="PTHR43057">
    <property type="entry name" value="ARSENITE EFFLUX TRANSPORTER"/>
    <property type="match status" value="1"/>
</dbReference>
<protein>
    <submittedName>
        <fullName evidence="9">ACR3 family arsenite efflux pump ArsB</fullName>
    </submittedName>
</protein>
<evidence type="ECO:0000256" key="4">
    <source>
        <dbReference type="ARBA" id="ARBA00022475"/>
    </source>
</evidence>
<gene>
    <name evidence="9" type="ORF">J2S00_003836</name>
</gene>
<dbReference type="Proteomes" id="UP001232445">
    <property type="component" value="Unassembled WGS sequence"/>
</dbReference>
<dbReference type="Gene3D" id="1.20.1530.20">
    <property type="match status" value="1"/>
</dbReference>
<comment type="similarity">
    <text evidence="2">Belongs to the arsenical resistance-3 (ACR3) (TC 2.A.59) family.</text>
</comment>
<dbReference type="PANTHER" id="PTHR43057:SF1">
    <property type="entry name" value="ARSENICAL-RESISTANCE PROTEIN 3"/>
    <property type="match status" value="1"/>
</dbReference>
<evidence type="ECO:0000256" key="8">
    <source>
        <dbReference type="SAM" id="Phobius"/>
    </source>
</evidence>
<proteinExistence type="inferred from homology"/>
<evidence type="ECO:0000256" key="2">
    <source>
        <dbReference type="ARBA" id="ARBA00010110"/>
    </source>
</evidence>
<keyword evidence="7 8" id="KW-0472">Membrane</keyword>
<evidence type="ECO:0000313" key="9">
    <source>
        <dbReference type="EMBL" id="MDQ0340996.1"/>
    </source>
</evidence>
<feature type="transmembrane region" description="Helical" evidence="8">
    <location>
        <begin position="157"/>
        <end position="179"/>
    </location>
</feature>
<feature type="transmembrane region" description="Helical" evidence="8">
    <location>
        <begin position="260"/>
        <end position="278"/>
    </location>
</feature>
<dbReference type="InterPro" id="IPR038770">
    <property type="entry name" value="Na+/solute_symporter_sf"/>
</dbReference>
<feature type="transmembrane region" description="Helical" evidence="8">
    <location>
        <begin position="218"/>
        <end position="239"/>
    </location>
</feature>
<evidence type="ECO:0000256" key="1">
    <source>
        <dbReference type="ARBA" id="ARBA00004651"/>
    </source>
</evidence>
<feature type="transmembrane region" description="Helical" evidence="8">
    <location>
        <begin position="186"/>
        <end position="206"/>
    </location>
</feature>
<evidence type="ECO:0000256" key="7">
    <source>
        <dbReference type="ARBA" id="ARBA00023136"/>
    </source>
</evidence>
<evidence type="ECO:0000256" key="6">
    <source>
        <dbReference type="ARBA" id="ARBA00022989"/>
    </source>
</evidence>
<dbReference type="Pfam" id="PF01758">
    <property type="entry name" value="SBF"/>
    <property type="match status" value="1"/>
</dbReference>
<evidence type="ECO:0000256" key="5">
    <source>
        <dbReference type="ARBA" id="ARBA00022692"/>
    </source>
</evidence>
<organism evidence="9 10">
    <name type="scientific">Caldalkalibacillus uzonensis</name>
    <dbReference type="NCBI Taxonomy" id="353224"/>
    <lineage>
        <taxon>Bacteria</taxon>
        <taxon>Bacillati</taxon>
        <taxon>Bacillota</taxon>
        <taxon>Bacilli</taxon>
        <taxon>Bacillales</taxon>
        <taxon>Bacillaceae</taxon>
        <taxon>Caldalkalibacillus</taxon>
    </lineage>
</organism>
<evidence type="ECO:0000313" key="10">
    <source>
        <dbReference type="Proteomes" id="UP001232445"/>
    </source>
</evidence>
<feature type="transmembrane region" description="Helical" evidence="8">
    <location>
        <begin position="72"/>
        <end position="92"/>
    </location>
</feature>
<keyword evidence="3" id="KW-0813">Transport</keyword>
<keyword evidence="4" id="KW-1003">Cell membrane</keyword>
<keyword evidence="6 8" id="KW-1133">Transmembrane helix</keyword>
<dbReference type="InterPro" id="IPR004706">
    <property type="entry name" value="Arsenical-R_Acr3"/>
</dbReference>
<feature type="transmembrane region" description="Helical" evidence="8">
    <location>
        <begin position="128"/>
        <end position="151"/>
    </location>
</feature>
<feature type="transmembrane region" description="Helical" evidence="8">
    <location>
        <begin position="333"/>
        <end position="358"/>
    </location>
</feature>
<sequence>MKFVKMCFLLNKITEFIRKPFTARKRVIEHGFCSENCYALDKNTLHGIVFNERRGMILKSLKRLYFFPQKHLMLSIPVVLVISFVTGTVFDMGFLKNTIIIATVIMIYATVIGLNIKEIFSLSHKKLIGFSLLINFLLIPLSAYILGMTFLKEQPMIFTGLALAALLPTSGMTISWTGIAKGNVSGAIKLTVLGLIAGSLLTPWYLLLMVGEYIEIDIGMIFKSIVIIVFLPLLLGQITTKWLRKKYSMEEFKTKIKPNFQPLSIWGMLYVVFASVSMRSEVIMENIHLIFISLITLIAFYFINFALSTLIAKKFFNRQDGFALVYGTALRNLSIAIGLAATAFGTEAALIVTFAFIVQQQGVVLYTKLAQSRWFALQTQ</sequence>
<reference evidence="9 10" key="1">
    <citation type="submission" date="2023-07" db="EMBL/GenBank/DDBJ databases">
        <title>Genomic Encyclopedia of Type Strains, Phase IV (KMG-IV): sequencing the most valuable type-strain genomes for metagenomic binning, comparative biology and taxonomic classification.</title>
        <authorList>
            <person name="Goeker M."/>
        </authorList>
    </citation>
    <scope>NUCLEOTIDE SEQUENCE [LARGE SCALE GENOMIC DNA]</scope>
    <source>
        <strain evidence="9 10">DSM 17740</strain>
    </source>
</reference>
<evidence type="ECO:0000256" key="3">
    <source>
        <dbReference type="ARBA" id="ARBA00022448"/>
    </source>
</evidence>
<keyword evidence="10" id="KW-1185">Reference proteome</keyword>
<dbReference type="EMBL" id="JAUSUQ010000026">
    <property type="protein sequence ID" value="MDQ0340996.1"/>
    <property type="molecule type" value="Genomic_DNA"/>
</dbReference>
<comment type="subcellular location">
    <subcellularLocation>
        <location evidence="1">Cell membrane</location>
        <topology evidence="1">Multi-pass membrane protein</topology>
    </subcellularLocation>
</comment>
<feature type="transmembrane region" description="Helical" evidence="8">
    <location>
        <begin position="98"/>
        <end position="116"/>
    </location>
</feature>
<comment type="caution">
    <text evidence="9">The sequence shown here is derived from an EMBL/GenBank/DDBJ whole genome shotgun (WGS) entry which is preliminary data.</text>
</comment>